<evidence type="ECO:0000256" key="6">
    <source>
        <dbReference type="ARBA" id="ARBA00023136"/>
    </source>
</evidence>
<evidence type="ECO:0000256" key="9">
    <source>
        <dbReference type="SAM" id="MobiDB-lite"/>
    </source>
</evidence>
<keyword evidence="11" id="KW-1185">Reference proteome</keyword>
<accession>A0ABP0ZRR0</accession>
<evidence type="ECO:0000256" key="5">
    <source>
        <dbReference type="ARBA" id="ARBA00022989"/>
    </source>
</evidence>
<dbReference type="PANTHER" id="PTHR11073">
    <property type="entry name" value="CALRETICULIN AND CALNEXIN"/>
    <property type="match status" value="1"/>
</dbReference>
<sequence>MAKPLYIALLVLATGVGCLEFEPYDKSKLHPSSIFEQFSYTSLAESPWRQSKAKKYDEGRDEIVAYTGEWSIAEPYLYPGLDNDFGLVMGSRAAYHSIAYKLPHSIDNQNGKDLVIQYEVKVQNGWTCSGAYIKLLNQAPNYSFFNCDTAYQIQFGPDHCGSDNRVHLVLSKQLQNGTVEDKVLQTPPLARINELTNLYTLILRPAREQQQQQPQFEIRINGETVITGDLVEGVGEDLFQPPIFPPKWIVDPSDKKPASWDDRISIPDPNVKPPPGYEEKHAHPQIPDPDAVKPKEWMEDEPRYIPDPNAVPPVVGANGKSQEWSPPLVVNPKCSSGCGKWSPPMIINKEYKGPWFAPEIDNPNYQGIWQPRKIPNPDYYQVVDPVLLDKPIGGIGFELWTMDGDVLFDNVYLGNYVEEAEDIGNKTFKIKSKLEYSNKLQNAPKIQNEPTLPPRNFDEIIRDDSIGNMKQFVVFLRLLCWKQYMDFKDFVYEALLDPVRMAVKHPLKTSIYVSIILFSITITCGVGSVLLFLLQSGGLSSKTLEEEYEEENGTQARRSDDGDDIVIMNRNFANGDVETLEETLQQGLRSRKAAKNVGTQNKGGDEEEEEDEDEGIVI</sequence>
<evidence type="ECO:0008006" key="12">
    <source>
        <dbReference type="Google" id="ProtNLM"/>
    </source>
</evidence>
<dbReference type="RefSeq" id="XP_066832005.1">
    <property type="nucleotide sequence ID" value="XM_066975358.1"/>
</dbReference>
<dbReference type="InterPro" id="IPR001580">
    <property type="entry name" value="Calret/calnex"/>
</dbReference>
<feature type="signal peptide" evidence="8">
    <location>
        <begin position="1"/>
        <end position="18"/>
    </location>
</feature>
<dbReference type="EMBL" id="OZ022410">
    <property type="protein sequence ID" value="CAK9441198.1"/>
    <property type="molecule type" value="Genomic_DNA"/>
</dbReference>
<comment type="similarity">
    <text evidence="2 8">Belongs to the calreticulin family.</text>
</comment>
<feature type="region of interest" description="Disordered" evidence="9">
    <location>
        <begin position="587"/>
        <end position="618"/>
    </location>
</feature>
<dbReference type="PANTHER" id="PTHR11073:SF1">
    <property type="entry name" value="CALNEXIN 14D-RELATED"/>
    <property type="match status" value="1"/>
</dbReference>
<organism evidence="10 11">
    <name type="scientific">Lodderomyces beijingensis</name>
    <dbReference type="NCBI Taxonomy" id="1775926"/>
    <lineage>
        <taxon>Eukaryota</taxon>
        <taxon>Fungi</taxon>
        <taxon>Dikarya</taxon>
        <taxon>Ascomycota</taxon>
        <taxon>Saccharomycotina</taxon>
        <taxon>Pichiomycetes</taxon>
        <taxon>Debaryomycetaceae</taxon>
        <taxon>Candida/Lodderomyces clade</taxon>
        <taxon>Lodderomyces</taxon>
    </lineage>
</organism>
<feature type="compositionally biased region" description="Acidic residues" evidence="9">
    <location>
        <begin position="605"/>
        <end position="618"/>
    </location>
</feature>
<dbReference type="Gene3D" id="2.60.120.200">
    <property type="match status" value="1"/>
</dbReference>
<dbReference type="SUPFAM" id="SSF63887">
    <property type="entry name" value="P-domain of calnexin/calreticulin"/>
    <property type="match status" value="1"/>
</dbReference>
<dbReference type="InterPro" id="IPR013320">
    <property type="entry name" value="ConA-like_dom_sf"/>
</dbReference>
<evidence type="ECO:0000256" key="7">
    <source>
        <dbReference type="ARBA" id="ARBA00023186"/>
    </source>
</evidence>
<name>A0ABP0ZRR0_9ASCO</name>
<dbReference type="InterPro" id="IPR009033">
    <property type="entry name" value="Calreticulin/calnexin_P_dom_sf"/>
</dbReference>
<keyword evidence="8" id="KW-0732">Signal</keyword>
<feature type="compositionally biased region" description="Basic and acidic residues" evidence="9">
    <location>
        <begin position="254"/>
        <end position="265"/>
    </location>
</feature>
<feature type="transmembrane region" description="Helical" evidence="8">
    <location>
        <begin position="511"/>
        <end position="534"/>
    </location>
</feature>
<dbReference type="Proteomes" id="UP001497383">
    <property type="component" value="Chromosome 6"/>
</dbReference>
<evidence type="ECO:0000256" key="2">
    <source>
        <dbReference type="ARBA" id="ARBA00010983"/>
    </source>
</evidence>
<evidence type="ECO:0000256" key="8">
    <source>
        <dbReference type="RuleBase" id="RU362126"/>
    </source>
</evidence>
<keyword evidence="3 8" id="KW-0812">Transmembrane</keyword>
<dbReference type="PRINTS" id="PR00626">
    <property type="entry name" value="CALRETICULIN"/>
</dbReference>
<dbReference type="PROSITE" id="PS51257">
    <property type="entry name" value="PROKAR_LIPOPROTEIN"/>
    <property type="match status" value="1"/>
</dbReference>
<keyword evidence="5 8" id="KW-1133">Transmembrane helix</keyword>
<evidence type="ECO:0000313" key="10">
    <source>
        <dbReference type="EMBL" id="CAK9441198.1"/>
    </source>
</evidence>
<keyword evidence="7 8" id="KW-0143">Chaperone</keyword>
<reference evidence="10 11" key="1">
    <citation type="submission" date="2024-03" db="EMBL/GenBank/DDBJ databases">
        <authorList>
            <person name="Brejova B."/>
        </authorList>
    </citation>
    <scope>NUCLEOTIDE SEQUENCE [LARGE SCALE GENOMIC DNA]</scope>
    <source>
        <strain evidence="10 11">CBS 14171</strain>
    </source>
</reference>
<gene>
    <name evidence="10" type="ORF">LODBEIA_P50670</name>
</gene>
<dbReference type="GeneID" id="92210263"/>
<dbReference type="Gene3D" id="2.10.250.10">
    <property type="entry name" value="Calreticulin/calnexin, P domain"/>
    <property type="match status" value="1"/>
</dbReference>
<protein>
    <recommendedName>
        <fullName evidence="12">Calnexin</fullName>
    </recommendedName>
</protein>
<evidence type="ECO:0000256" key="1">
    <source>
        <dbReference type="ARBA" id="ARBA00004389"/>
    </source>
</evidence>
<evidence type="ECO:0000256" key="4">
    <source>
        <dbReference type="ARBA" id="ARBA00022824"/>
    </source>
</evidence>
<proteinExistence type="inferred from homology"/>
<keyword evidence="4 8" id="KW-0256">Endoplasmic reticulum</keyword>
<comment type="subcellular location">
    <subcellularLocation>
        <location evidence="1">Endoplasmic reticulum membrane</location>
        <topology evidence="1">Single-pass membrane protein</topology>
    </subcellularLocation>
</comment>
<feature type="chain" id="PRO_5045004688" description="Calnexin" evidence="8">
    <location>
        <begin position="19"/>
        <end position="618"/>
    </location>
</feature>
<dbReference type="Pfam" id="PF00262">
    <property type="entry name" value="Calreticulin"/>
    <property type="match status" value="1"/>
</dbReference>
<evidence type="ECO:0000256" key="3">
    <source>
        <dbReference type="ARBA" id="ARBA00022692"/>
    </source>
</evidence>
<evidence type="ECO:0000313" key="11">
    <source>
        <dbReference type="Proteomes" id="UP001497383"/>
    </source>
</evidence>
<dbReference type="SUPFAM" id="SSF49899">
    <property type="entry name" value="Concanavalin A-like lectins/glucanases"/>
    <property type="match status" value="2"/>
</dbReference>
<feature type="region of interest" description="Disordered" evidence="9">
    <location>
        <begin position="254"/>
        <end position="291"/>
    </location>
</feature>
<keyword evidence="6 8" id="KW-0472">Membrane</keyword>